<organism evidence="2">
    <name type="scientific">Picea glauca</name>
    <name type="common">White spruce</name>
    <name type="synonym">Pinus glauca</name>
    <dbReference type="NCBI Taxonomy" id="3330"/>
    <lineage>
        <taxon>Eukaryota</taxon>
        <taxon>Viridiplantae</taxon>
        <taxon>Streptophyta</taxon>
        <taxon>Embryophyta</taxon>
        <taxon>Tracheophyta</taxon>
        <taxon>Spermatophyta</taxon>
        <taxon>Pinopsida</taxon>
        <taxon>Pinidae</taxon>
        <taxon>Conifers I</taxon>
        <taxon>Pinales</taxon>
        <taxon>Pinaceae</taxon>
        <taxon>Picea</taxon>
    </lineage>
</organism>
<dbReference type="EMBL" id="LKAM01000009">
    <property type="protein sequence ID" value="KUM46864.1"/>
    <property type="molecule type" value="Genomic_DNA"/>
</dbReference>
<feature type="domain" description="Reverse transcriptase Ty1/copia-type" evidence="1">
    <location>
        <begin position="1"/>
        <end position="78"/>
    </location>
</feature>
<evidence type="ECO:0000313" key="2">
    <source>
        <dbReference type="EMBL" id="KUM46864.1"/>
    </source>
</evidence>
<geneLocation type="mitochondrion" evidence="2"/>
<accession>A0A101LWX0</accession>
<protein>
    <recommendedName>
        <fullName evidence="1">Reverse transcriptase Ty1/copia-type domain-containing protein</fullName>
    </recommendedName>
</protein>
<name>A0A101LWX0_PICGL</name>
<sequence length="86" mass="10002">MEEPPGFEKPRPIRNVCEFQRSLYGPKQVLRAWYEKIENLLINSGFVRCGSESNYFVRRVDDHVLVIVLHVDDFIITGIPLLGLEQ</sequence>
<reference evidence="2" key="1">
    <citation type="journal article" date="2015" name="Genome Biol. Evol.">
        <title>Organellar Genomes of White Spruce (Picea glauca): Assembly and Annotation.</title>
        <authorList>
            <person name="Jackman S.D."/>
            <person name="Warren R.L."/>
            <person name="Gibb E.A."/>
            <person name="Vandervalk B.P."/>
            <person name="Mohamadi H."/>
            <person name="Chu J."/>
            <person name="Raymond A."/>
            <person name="Pleasance S."/>
            <person name="Coope R."/>
            <person name="Wildung M.R."/>
            <person name="Ritland C.E."/>
            <person name="Bousquet J."/>
            <person name="Jones S.J."/>
            <person name="Bohlmann J."/>
            <person name="Birol I."/>
        </authorList>
    </citation>
    <scope>NUCLEOTIDE SEQUENCE [LARGE SCALE GENOMIC DNA]</scope>
    <source>
        <tissue evidence="2">Flushing bud</tissue>
    </source>
</reference>
<evidence type="ECO:0000259" key="1">
    <source>
        <dbReference type="Pfam" id="PF07727"/>
    </source>
</evidence>
<gene>
    <name evidence="2" type="ORF">ABT39_MTgene6319</name>
</gene>
<proteinExistence type="predicted"/>
<dbReference type="Pfam" id="PF07727">
    <property type="entry name" value="RVT_2"/>
    <property type="match status" value="1"/>
</dbReference>
<comment type="caution">
    <text evidence="2">The sequence shown here is derived from an EMBL/GenBank/DDBJ whole genome shotgun (WGS) entry which is preliminary data.</text>
</comment>
<keyword evidence="2" id="KW-0496">Mitochondrion</keyword>
<dbReference type="AlphaFoldDB" id="A0A101LWX0"/>
<dbReference type="InterPro" id="IPR013103">
    <property type="entry name" value="RVT_2"/>
</dbReference>